<dbReference type="Proteomes" id="UP001521184">
    <property type="component" value="Unassembled WGS sequence"/>
</dbReference>
<accession>A0ABR3TVK6</accession>
<comment type="caution">
    <text evidence="1">The sequence shown here is derived from an EMBL/GenBank/DDBJ whole genome shotgun (WGS) entry which is preliminary data.</text>
</comment>
<sequence>MPQPDFAQCGKDSIKNITAQALYGWTGKVIGITPNNSSQISSEGCRALCGTGSNYYPWSLASSTITTWILPIVGILLPAPSESNALLRTVLDTATWVGSPMASLAYILWNIKVSAKCALMGMSHGFGVAVYPNVRIVQVKLSWAPIVDMATRCDHDSTNQDSHSDSIRDSFYILTTMNQYTMRRSETLNKEAEGLLRIVLFSQDIQLLGKNGKGKTLNEVRQSLARRFRAARRRGVMPVFVSTRLFLFSIAISIQSSFGQLGQNATAHDLALGLLLAWLPMLIPCSIVDRNPVAAESPVKADFVGIMARPVPYSPISRRATLRPMDTDGSPTNLKHVPTSCSVSWTKVCSGLTFARCGKFAVL</sequence>
<evidence type="ECO:0000313" key="2">
    <source>
        <dbReference type="Proteomes" id="UP001521184"/>
    </source>
</evidence>
<dbReference type="EMBL" id="JAKEKT020000020">
    <property type="protein sequence ID" value="KAL1645191.1"/>
    <property type="molecule type" value="Genomic_DNA"/>
</dbReference>
<reference evidence="1 2" key="1">
    <citation type="journal article" date="2023" name="Plant Dis.">
        <title>First Report of Diplodia intermedia Causing Canker and Dieback Diseases on Apple Trees in Canada.</title>
        <authorList>
            <person name="Ellouze W."/>
            <person name="Ilyukhin E."/>
            <person name="Sulman M."/>
            <person name="Ali S."/>
        </authorList>
    </citation>
    <scope>NUCLEOTIDE SEQUENCE [LARGE SCALE GENOMIC DNA]</scope>
    <source>
        <strain evidence="1 2">M45-28</strain>
    </source>
</reference>
<evidence type="ECO:0000313" key="1">
    <source>
        <dbReference type="EMBL" id="KAL1645191.1"/>
    </source>
</evidence>
<keyword evidence="2" id="KW-1185">Reference proteome</keyword>
<name>A0ABR3TVK6_9PEZI</name>
<protein>
    <submittedName>
        <fullName evidence="1">Uncharacterized protein</fullName>
    </submittedName>
</protein>
<organism evidence="1 2">
    <name type="scientific">Diplodia intermedia</name>
    <dbReference type="NCBI Taxonomy" id="856260"/>
    <lineage>
        <taxon>Eukaryota</taxon>
        <taxon>Fungi</taxon>
        <taxon>Dikarya</taxon>
        <taxon>Ascomycota</taxon>
        <taxon>Pezizomycotina</taxon>
        <taxon>Dothideomycetes</taxon>
        <taxon>Dothideomycetes incertae sedis</taxon>
        <taxon>Botryosphaeriales</taxon>
        <taxon>Botryosphaeriaceae</taxon>
        <taxon>Diplodia</taxon>
    </lineage>
</organism>
<proteinExistence type="predicted"/>
<gene>
    <name evidence="1" type="ORF">SLS58_003897</name>
</gene>